<dbReference type="SUPFAM" id="SSF48403">
    <property type="entry name" value="Ankyrin repeat"/>
    <property type="match status" value="2"/>
</dbReference>
<organism evidence="4 5">
    <name type="scientific">Sinanodonta woodiana</name>
    <name type="common">Chinese pond mussel</name>
    <name type="synonym">Anodonta woodiana</name>
    <dbReference type="NCBI Taxonomy" id="1069815"/>
    <lineage>
        <taxon>Eukaryota</taxon>
        <taxon>Metazoa</taxon>
        <taxon>Spiralia</taxon>
        <taxon>Lophotrochozoa</taxon>
        <taxon>Mollusca</taxon>
        <taxon>Bivalvia</taxon>
        <taxon>Autobranchia</taxon>
        <taxon>Heteroconchia</taxon>
        <taxon>Palaeoheterodonta</taxon>
        <taxon>Unionida</taxon>
        <taxon>Unionoidea</taxon>
        <taxon>Unionidae</taxon>
        <taxon>Unioninae</taxon>
        <taxon>Sinanodonta</taxon>
    </lineage>
</organism>
<comment type="caution">
    <text evidence="4">The sequence shown here is derived from an EMBL/GenBank/DDBJ whole genome shotgun (WGS) entry which is preliminary data.</text>
</comment>
<dbReference type="InterPro" id="IPR036770">
    <property type="entry name" value="Ankyrin_rpt-contain_sf"/>
</dbReference>
<feature type="repeat" description="ANK" evidence="3">
    <location>
        <begin position="171"/>
        <end position="203"/>
    </location>
</feature>
<sequence>MEYHISECHVACQNGDRTRIQQFLDKFPFALHHTDSRGWTLAHHAAAGGSQVTIKQLCKAGLDLHTRDMYGANILHIACLYGRVDLVKYLLKKYPKLYIQYDCYSWKSAHFAAQGGSVDTMKLFVETDTDFTLKDQYGANVLHLACGFGRYELAEFLLLEFPDLLHEVGENNGTAAHYAAQGGYVRVMELLVQHGVNMNSRTIHNINVLHIACQHRNVDVVRYILKFNTTLLGQSGLYNWSAAHFAAQGGSVDVLKLIAVDVQMVRKRSITGENILHIACLYGHYDMVKHILTLYPDMLYELGKYYWSASHYAAQGGNVRIMELLGQYKLPKMTSSSRNVNELHIACRYGHENMLQYLLDVMPSLANEKGEYGWTAYHYAALGGSLRILRMLAESGLDIRHEYESVKKVLEIASVHRDKEFEKNVKLIVELTVYV</sequence>
<dbReference type="Pfam" id="PF12796">
    <property type="entry name" value="Ank_2"/>
    <property type="match status" value="5"/>
</dbReference>
<reference evidence="4 5" key="1">
    <citation type="submission" date="2024-11" db="EMBL/GenBank/DDBJ databases">
        <title>Chromosome-level genome assembly of the freshwater bivalve Anodonta woodiana.</title>
        <authorList>
            <person name="Chen X."/>
        </authorList>
    </citation>
    <scope>NUCLEOTIDE SEQUENCE [LARGE SCALE GENOMIC DNA]</scope>
    <source>
        <strain evidence="4">MN2024</strain>
        <tissue evidence="4">Gills</tissue>
    </source>
</reference>
<evidence type="ECO:0000256" key="2">
    <source>
        <dbReference type="ARBA" id="ARBA00023043"/>
    </source>
</evidence>
<keyword evidence="1" id="KW-0677">Repeat</keyword>
<dbReference type="PROSITE" id="PS50088">
    <property type="entry name" value="ANK_REPEAT"/>
    <property type="match status" value="3"/>
</dbReference>
<dbReference type="PROSITE" id="PS50297">
    <property type="entry name" value="ANK_REP_REGION"/>
    <property type="match status" value="3"/>
</dbReference>
<evidence type="ECO:0000313" key="4">
    <source>
        <dbReference type="EMBL" id="KAL3890501.1"/>
    </source>
</evidence>
<accession>A0ABD3XXW8</accession>
<dbReference type="PANTHER" id="PTHR24198:SF165">
    <property type="entry name" value="ANKYRIN REPEAT-CONTAINING PROTEIN-RELATED"/>
    <property type="match status" value="1"/>
</dbReference>
<gene>
    <name evidence="4" type="ORF">ACJMK2_002783</name>
</gene>
<feature type="repeat" description="ANK" evidence="3">
    <location>
        <begin position="372"/>
        <end position="404"/>
    </location>
</feature>
<evidence type="ECO:0000256" key="1">
    <source>
        <dbReference type="ARBA" id="ARBA00022737"/>
    </source>
</evidence>
<feature type="repeat" description="ANK" evidence="3">
    <location>
        <begin position="70"/>
        <end position="93"/>
    </location>
</feature>
<dbReference type="Gene3D" id="1.25.40.20">
    <property type="entry name" value="Ankyrin repeat-containing domain"/>
    <property type="match status" value="2"/>
</dbReference>
<dbReference type="InterPro" id="IPR002110">
    <property type="entry name" value="Ankyrin_rpt"/>
</dbReference>
<protein>
    <submittedName>
        <fullName evidence="4">Uncharacterized protein</fullName>
    </submittedName>
</protein>
<name>A0ABD3XXW8_SINWO</name>
<keyword evidence="5" id="KW-1185">Reference proteome</keyword>
<evidence type="ECO:0000256" key="3">
    <source>
        <dbReference type="PROSITE-ProRule" id="PRU00023"/>
    </source>
</evidence>
<evidence type="ECO:0000313" key="5">
    <source>
        <dbReference type="Proteomes" id="UP001634394"/>
    </source>
</evidence>
<dbReference type="PANTHER" id="PTHR24198">
    <property type="entry name" value="ANKYRIN REPEAT AND PROTEIN KINASE DOMAIN-CONTAINING PROTEIN"/>
    <property type="match status" value="1"/>
</dbReference>
<dbReference type="Proteomes" id="UP001634394">
    <property type="component" value="Unassembled WGS sequence"/>
</dbReference>
<dbReference type="EMBL" id="JBJQND010000001">
    <property type="protein sequence ID" value="KAL3890501.1"/>
    <property type="molecule type" value="Genomic_DNA"/>
</dbReference>
<proteinExistence type="predicted"/>
<keyword evidence="2 3" id="KW-0040">ANK repeat</keyword>
<dbReference type="SMART" id="SM00248">
    <property type="entry name" value="ANK"/>
    <property type="match status" value="12"/>
</dbReference>
<dbReference type="AlphaFoldDB" id="A0ABD3XXW8"/>